<evidence type="ECO:0000313" key="4">
    <source>
        <dbReference type="Proteomes" id="UP000280881"/>
    </source>
</evidence>
<comment type="caution">
    <text evidence="3">The sequence shown here is derived from an EMBL/GenBank/DDBJ whole genome shotgun (WGS) entry which is preliminary data.</text>
</comment>
<dbReference type="GO" id="GO:0009244">
    <property type="term" value="P:lipopolysaccharide core region biosynthetic process"/>
    <property type="evidence" value="ECO:0007669"/>
    <property type="project" value="TreeGrafter"/>
</dbReference>
<accession>A0A420W860</accession>
<dbReference type="InterPro" id="IPR002201">
    <property type="entry name" value="Glyco_trans_9"/>
</dbReference>
<organism evidence="3 4">
    <name type="scientific">Thermovibrio guaymasensis</name>
    <dbReference type="NCBI Taxonomy" id="240167"/>
    <lineage>
        <taxon>Bacteria</taxon>
        <taxon>Pseudomonadati</taxon>
        <taxon>Aquificota</taxon>
        <taxon>Aquificia</taxon>
        <taxon>Desulfurobacteriales</taxon>
        <taxon>Desulfurobacteriaceae</taxon>
        <taxon>Thermovibrio</taxon>
    </lineage>
</organism>
<keyword evidence="1" id="KW-0328">Glycosyltransferase</keyword>
<dbReference type="RefSeq" id="WP_121169735.1">
    <property type="nucleotide sequence ID" value="NZ_RBIE01000001.1"/>
</dbReference>
<reference evidence="3 4" key="1">
    <citation type="submission" date="2018-10" db="EMBL/GenBank/DDBJ databases">
        <title>Genomic Encyclopedia of Type Strains, Phase IV (KMG-IV): sequencing the most valuable type-strain genomes for metagenomic binning, comparative biology and taxonomic classification.</title>
        <authorList>
            <person name="Goeker M."/>
        </authorList>
    </citation>
    <scope>NUCLEOTIDE SEQUENCE [LARGE SCALE GENOMIC DNA]</scope>
    <source>
        <strain evidence="3 4">DSM 15521</strain>
    </source>
</reference>
<dbReference type="OrthoDB" id="9797795at2"/>
<name>A0A420W860_9BACT</name>
<dbReference type="Proteomes" id="UP000280881">
    <property type="component" value="Unassembled WGS sequence"/>
</dbReference>
<dbReference type="AlphaFoldDB" id="A0A420W860"/>
<dbReference type="EMBL" id="RBIE01000001">
    <property type="protein sequence ID" value="RKQ63489.1"/>
    <property type="molecule type" value="Genomic_DNA"/>
</dbReference>
<protein>
    <submittedName>
        <fullName evidence="3">Heptosyltransferase-2/heptosyltransferase-3</fullName>
    </submittedName>
</protein>
<dbReference type="SUPFAM" id="SSF53756">
    <property type="entry name" value="UDP-Glycosyltransferase/glycogen phosphorylase"/>
    <property type="match status" value="1"/>
</dbReference>
<dbReference type="PANTHER" id="PTHR30160">
    <property type="entry name" value="TETRAACYLDISACCHARIDE 4'-KINASE-RELATED"/>
    <property type="match status" value="1"/>
</dbReference>
<evidence type="ECO:0000256" key="2">
    <source>
        <dbReference type="ARBA" id="ARBA00022679"/>
    </source>
</evidence>
<dbReference type="CDD" id="cd03789">
    <property type="entry name" value="GT9_LPS_heptosyltransferase"/>
    <property type="match status" value="1"/>
</dbReference>
<dbReference type="Gene3D" id="3.40.50.2000">
    <property type="entry name" value="Glycogen Phosphorylase B"/>
    <property type="match status" value="2"/>
</dbReference>
<dbReference type="InterPro" id="IPR051199">
    <property type="entry name" value="LPS_LOS_Heptosyltrfase"/>
</dbReference>
<gene>
    <name evidence="3" type="ORF">C7457_0362</name>
</gene>
<dbReference type="PANTHER" id="PTHR30160:SF1">
    <property type="entry name" value="LIPOPOLYSACCHARIDE 1,2-N-ACETYLGLUCOSAMINETRANSFERASE-RELATED"/>
    <property type="match status" value="1"/>
</dbReference>
<dbReference type="GO" id="GO:0008713">
    <property type="term" value="F:ADP-heptose-lipopolysaccharide heptosyltransferase activity"/>
    <property type="evidence" value="ECO:0007669"/>
    <property type="project" value="TreeGrafter"/>
</dbReference>
<keyword evidence="2 3" id="KW-0808">Transferase</keyword>
<sequence>MKVLIIQLKQLGDILLSSPLAKAVKENLKAQVHFLTSPLGREILKGSPYIDEIVVLERGIFPELRCLLKVRSERYDAVVDSQRTGRSKRITLLSGAPLRVAFKKGGENFYYNALVEWKNRGYTVWERMELLKPFGIESPPKLLPEFYLSEDELDRGRELLKGMGLTEGNFFVVSPTARLEKKSWGAEKFGELAEKVSSYTGLTPLFVYAPGEENLARVSFESCGKGVLLPSPLSIREFASLVFFSSFLIGNDSFSSHLSLSLRKKTFVIHGPTEGWFPNVSLVVKVKKGLDCQPCGSWKRCDKNIACYRELSAEEAFEKLKGEL</sequence>
<evidence type="ECO:0000313" key="3">
    <source>
        <dbReference type="EMBL" id="RKQ63489.1"/>
    </source>
</evidence>
<evidence type="ECO:0000256" key="1">
    <source>
        <dbReference type="ARBA" id="ARBA00022676"/>
    </source>
</evidence>
<dbReference type="GO" id="GO:0005829">
    <property type="term" value="C:cytosol"/>
    <property type="evidence" value="ECO:0007669"/>
    <property type="project" value="TreeGrafter"/>
</dbReference>
<proteinExistence type="predicted"/>
<dbReference type="Pfam" id="PF01075">
    <property type="entry name" value="Glyco_transf_9"/>
    <property type="match status" value="1"/>
</dbReference>
<keyword evidence="4" id="KW-1185">Reference proteome</keyword>